<reference evidence="2" key="1">
    <citation type="submission" date="2022-08" db="EMBL/GenBank/DDBJ databases">
        <title>Novel sulphate-reducing endosymbionts in the free-living metamonad Anaeramoeba.</title>
        <authorList>
            <person name="Jerlstrom-Hultqvist J."/>
            <person name="Cepicka I."/>
            <person name="Gallot-Lavallee L."/>
            <person name="Salas-Leiva D."/>
            <person name="Curtis B.A."/>
            <person name="Zahonova K."/>
            <person name="Pipaliya S."/>
            <person name="Dacks J."/>
            <person name="Roger A.J."/>
        </authorList>
    </citation>
    <scope>NUCLEOTIDE SEQUENCE</scope>
    <source>
        <strain evidence="2">Busselton2</strain>
    </source>
</reference>
<dbReference type="GO" id="GO:0008374">
    <property type="term" value="F:O-acyltransferase activity"/>
    <property type="evidence" value="ECO:0007669"/>
    <property type="project" value="InterPro"/>
</dbReference>
<feature type="chain" id="PRO_5043675678" evidence="1">
    <location>
        <begin position="24"/>
        <end position="404"/>
    </location>
</feature>
<comment type="caution">
    <text evidence="2">The sequence shown here is derived from an EMBL/GenBank/DDBJ whole genome shotgun (WGS) entry which is preliminary data.</text>
</comment>
<name>A0AAV7YQ70_9EUKA</name>
<dbReference type="PANTHER" id="PTHR11440">
    <property type="entry name" value="LECITHIN-CHOLESTEROL ACYLTRANSFERASE-RELATED"/>
    <property type="match status" value="1"/>
</dbReference>
<feature type="signal peptide" evidence="1">
    <location>
        <begin position="1"/>
        <end position="23"/>
    </location>
</feature>
<dbReference type="EMBL" id="JANTQA010000048">
    <property type="protein sequence ID" value="KAJ3431090.1"/>
    <property type="molecule type" value="Genomic_DNA"/>
</dbReference>
<organism evidence="2 3">
    <name type="scientific">Anaeramoeba flamelloides</name>
    <dbReference type="NCBI Taxonomy" id="1746091"/>
    <lineage>
        <taxon>Eukaryota</taxon>
        <taxon>Metamonada</taxon>
        <taxon>Anaeramoebidae</taxon>
        <taxon>Anaeramoeba</taxon>
    </lineage>
</organism>
<protein>
    <submittedName>
        <fullName evidence="2">Group xv phospholipase a2</fullName>
    </submittedName>
</protein>
<dbReference type="Proteomes" id="UP001146793">
    <property type="component" value="Unassembled WGS sequence"/>
</dbReference>
<evidence type="ECO:0000313" key="2">
    <source>
        <dbReference type="EMBL" id="KAJ3431090.1"/>
    </source>
</evidence>
<dbReference type="GO" id="GO:0006629">
    <property type="term" value="P:lipid metabolic process"/>
    <property type="evidence" value="ECO:0007669"/>
    <property type="project" value="InterPro"/>
</dbReference>
<evidence type="ECO:0000313" key="3">
    <source>
        <dbReference type="Proteomes" id="UP001146793"/>
    </source>
</evidence>
<evidence type="ECO:0000256" key="1">
    <source>
        <dbReference type="SAM" id="SignalP"/>
    </source>
</evidence>
<accession>A0AAV7YQ70</accession>
<gene>
    <name evidence="2" type="ORF">M0812_02766</name>
</gene>
<dbReference type="InterPro" id="IPR029058">
    <property type="entry name" value="AB_hydrolase_fold"/>
</dbReference>
<dbReference type="Pfam" id="PF02450">
    <property type="entry name" value="LCAT"/>
    <property type="match status" value="1"/>
</dbReference>
<dbReference type="SUPFAM" id="SSF53474">
    <property type="entry name" value="alpha/beta-Hydrolases"/>
    <property type="match status" value="1"/>
</dbReference>
<sequence>MKLILSNFHYLIITIVLLSLVEGKVNRPTVIVPGMLGSILDMKLDIKIPQPHIYCEKDSDGKFERAWLAPSRYIPEFLDCFMFQFTPTYDPITGWYYNTPGVEVQAHGWGTTSGFDELDPDLPFGSTYLKPLTDSLKKGGYVEGTNLFGAPYDWRFAVNATFIEDMKELVETAYTKSGSQAVVITSHSLGCLVTNYFLSEVSQEWKDKYVYSWIAGSGPWIGSVQAFNGLTQGDNFGMFFVPDSVARVFEQHSDTTFWVLPNPSFWDSDATLVSIPEGDYTIKDLGSLIVNNLKLQNAQIMWDRVIKKVNSLKVPNVDTHLIWSKGINTPIKYKFEKNDMSDDPIMEYSDGDGTINLVSLEYTSSKWKNSGHKLTTQIWNDVKHQETLTTTEAIKYIYTLLTEE</sequence>
<dbReference type="Gene3D" id="3.40.50.1820">
    <property type="entry name" value="alpha/beta hydrolase"/>
    <property type="match status" value="1"/>
</dbReference>
<dbReference type="AlphaFoldDB" id="A0AAV7YQ70"/>
<dbReference type="InterPro" id="IPR003386">
    <property type="entry name" value="LACT/PDAT_acylTrfase"/>
</dbReference>
<proteinExistence type="predicted"/>
<keyword evidence="1" id="KW-0732">Signal</keyword>